<dbReference type="Proteomes" id="UP000183410">
    <property type="component" value="Unassembled WGS sequence"/>
</dbReference>
<name>A0A1I2HSH7_9BACL</name>
<feature type="compositionally biased region" description="Polar residues" evidence="1">
    <location>
        <begin position="46"/>
        <end position="67"/>
    </location>
</feature>
<reference evidence="3" key="1">
    <citation type="submission" date="2016-10" db="EMBL/GenBank/DDBJ databases">
        <authorList>
            <person name="Varghese N."/>
            <person name="Submissions S."/>
        </authorList>
    </citation>
    <scope>NUCLEOTIDE SEQUENCE [LARGE SCALE GENOMIC DNA]</scope>
    <source>
        <strain evidence="3">CGMCC 1.10223</strain>
    </source>
</reference>
<protein>
    <submittedName>
        <fullName evidence="2">Uncharacterized protein</fullName>
    </submittedName>
</protein>
<dbReference type="AlphaFoldDB" id="A0A1I2HSH7"/>
<proteinExistence type="predicted"/>
<evidence type="ECO:0000313" key="2">
    <source>
        <dbReference type="EMBL" id="SFF32393.1"/>
    </source>
</evidence>
<keyword evidence="3" id="KW-1185">Reference proteome</keyword>
<dbReference type="EMBL" id="FONN01000026">
    <property type="protein sequence ID" value="SFF32393.1"/>
    <property type="molecule type" value="Genomic_DNA"/>
</dbReference>
<evidence type="ECO:0000256" key="1">
    <source>
        <dbReference type="SAM" id="MobiDB-lite"/>
    </source>
</evidence>
<accession>A0A1I2HSH7</accession>
<organism evidence="2 3">
    <name type="scientific">Paenibacillus algorifonticola</name>
    <dbReference type="NCBI Taxonomy" id="684063"/>
    <lineage>
        <taxon>Bacteria</taxon>
        <taxon>Bacillati</taxon>
        <taxon>Bacillota</taxon>
        <taxon>Bacilli</taxon>
        <taxon>Bacillales</taxon>
        <taxon>Paenibacillaceae</taxon>
        <taxon>Paenibacillus</taxon>
    </lineage>
</organism>
<feature type="region of interest" description="Disordered" evidence="1">
    <location>
        <begin position="46"/>
        <end position="74"/>
    </location>
</feature>
<evidence type="ECO:0000313" key="3">
    <source>
        <dbReference type="Proteomes" id="UP000183410"/>
    </source>
</evidence>
<sequence>MSRKGGSSIRGCGNKISVSRSYGSKSYRNNSSSIISYGNTSYGNKNHVNKSYENNSTGDRSYRNKSGGSKREDSNSCIRNILMRIGVGTPNIRIHFDGTSHVGVFMGFSDGCAILNVKGVVTYIKLASITAIEIGVKASPRRKRKWKCKKA</sequence>
<gene>
    <name evidence="2" type="ORF">SAMN04487969_1269</name>
</gene>